<dbReference type="InterPro" id="IPR014044">
    <property type="entry name" value="CAP_dom"/>
</dbReference>
<dbReference type="PANTHER" id="PTHR31157:SF1">
    <property type="entry name" value="SCP DOMAIN-CONTAINING PROTEIN"/>
    <property type="match status" value="1"/>
</dbReference>
<dbReference type="Proteomes" id="UP001179280">
    <property type="component" value="Unassembled WGS sequence"/>
</dbReference>
<sequence length="366" mass="42404">MKRFIIILLIGLVAYSSRSLWLDSAKSLVPPSFIDSFQSIDFSNFSWEAIDESIKSFLSADDYVEPDEPVGIEFPDLVGPDSSLFSVHNIELGDTRAIVEEDVGSPKRVTENEYGLNWEAYHEEYHRFMMVAYDEENRVKGLYTNQDLIASTETEIQFGSNKAEVRDQLGDPQTSMRKGFFNYQLNQDEEYDLFELDDSYLTIFYDKHRDDTVTAIQIIDYDLEQSKRTLYTEESQALREGFEYQLFDLTNSSRSMNELPLLTWDDPVRETARKHSTDMALNEYFGHTNLEGKSPFDRMADDNIRFTTAGENLAYGQFSSIFAHEGLMNSLGHRENILKKEFRNLGVGVDFNDDSQPYYTEKFFTR</sequence>
<feature type="domain" description="CAP-associated" evidence="2">
    <location>
        <begin position="92"/>
        <end position="228"/>
    </location>
</feature>
<name>A0ABS2SS42_9BACI</name>
<feature type="domain" description="SCP" evidence="1">
    <location>
        <begin position="247"/>
        <end position="357"/>
    </location>
</feature>
<dbReference type="Gene3D" id="3.40.33.10">
    <property type="entry name" value="CAP"/>
    <property type="match status" value="1"/>
</dbReference>
<protein>
    <submittedName>
        <fullName evidence="3">Uncharacterized protein YkwD</fullName>
    </submittedName>
</protein>
<evidence type="ECO:0000259" key="1">
    <source>
        <dbReference type="Pfam" id="PF00188"/>
    </source>
</evidence>
<dbReference type="InterPro" id="IPR035940">
    <property type="entry name" value="CAP_sf"/>
</dbReference>
<dbReference type="PANTHER" id="PTHR31157">
    <property type="entry name" value="SCP DOMAIN-CONTAINING PROTEIN"/>
    <property type="match status" value="1"/>
</dbReference>
<proteinExistence type="predicted"/>
<reference evidence="3" key="1">
    <citation type="submission" date="2021-01" db="EMBL/GenBank/DDBJ databases">
        <title>Genomic Encyclopedia of Type Strains, Phase IV (KMG-IV): sequencing the most valuable type-strain genomes for metagenomic binning, comparative biology and taxonomic classification.</title>
        <authorList>
            <person name="Goeker M."/>
        </authorList>
    </citation>
    <scope>NUCLEOTIDE SEQUENCE</scope>
    <source>
        <strain evidence="3">DSM 21943</strain>
    </source>
</reference>
<dbReference type="SUPFAM" id="SSF55797">
    <property type="entry name" value="PR-1-like"/>
    <property type="match status" value="1"/>
</dbReference>
<dbReference type="InterPro" id="IPR029410">
    <property type="entry name" value="CAP_assoc"/>
</dbReference>
<dbReference type="EMBL" id="JAFBCV010000001">
    <property type="protein sequence ID" value="MBM7837324.1"/>
    <property type="molecule type" value="Genomic_DNA"/>
</dbReference>
<keyword evidence="4" id="KW-1185">Reference proteome</keyword>
<evidence type="ECO:0000313" key="3">
    <source>
        <dbReference type="EMBL" id="MBM7837324.1"/>
    </source>
</evidence>
<dbReference type="CDD" id="cd05379">
    <property type="entry name" value="CAP_bacterial"/>
    <property type="match status" value="1"/>
</dbReference>
<evidence type="ECO:0000313" key="4">
    <source>
        <dbReference type="Proteomes" id="UP001179280"/>
    </source>
</evidence>
<accession>A0ABS2SS42</accession>
<dbReference type="Pfam" id="PF00188">
    <property type="entry name" value="CAP"/>
    <property type="match status" value="1"/>
</dbReference>
<organism evidence="3 4">
    <name type="scientific">Shouchella xiaoxiensis</name>
    <dbReference type="NCBI Taxonomy" id="766895"/>
    <lineage>
        <taxon>Bacteria</taxon>
        <taxon>Bacillati</taxon>
        <taxon>Bacillota</taxon>
        <taxon>Bacilli</taxon>
        <taxon>Bacillales</taxon>
        <taxon>Bacillaceae</taxon>
        <taxon>Shouchella</taxon>
    </lineage>
</organism>
<comment type="caution">
    <text evidence="3">The sequence shown here is derived from an EMBL/GenBank/DDBJ whole genome shotgun (WGS) entry which is preliminary data.</text>
</comment>
<dbReference type="Pfam" id="PF14504">
    <property type="entry name" value="CAP_assoc_N"/>
    <property type="match status" value="1"/>
</dbReference>
<gene>
    <name evidence="3" type="ORF">JOC54_000555</name>
</gene>
<evidence type="ECO:0000259" key="2">
    <source>
        <dbReference type="Pfam" id="PF14504"/>
    </source>
</evidence>
<dbReference type="RefSeq" id="WP_204464241.1">
    <property type="nucleotide sequence ID" value="NZ_JAFBCV010000001.1"/>
</dbReference>